<name>A0A2S6ZBN2_9XANT</name>
<feature type="compositionally biased region" description="Polar residues" evidence="1">
    <location>
        <begin position="88"/>
        <end position="97"/>
    </location>
</feature>
<feature type="region of interest" description="Disordered" evidence="1">
    <location>
        <begin position="74"/>
        <end position="97"/>
    </location>
</feature>
<protein>
    <submittedName>
        <fullName evidence="2">Uncharacterized protein</fullName>
    </submittedName>
</protein>
<evidence type="ECO:0000313" key="2">
    <source>
        <dbReference type="EMBL" id="PPT84525.1"/>
    </source>
</evidence>
<evidence type="ECO:0000313" key="3">
    <source>
        <dbReference type="Proteomes" id="UP000239898"/>
    </source>
</evidence>
<organism evidence="2 3">
    <name type="scientific">Xanthomonas theicola</name>
    <dbReference type="NCBI Taxonomy" id="56464"/>
    <lineage>
        <taxon>Bacteria</taxon>
        <taxon>Pseudomonadati</taxon>
        <taxon>Pseudomonadota</taxon>
        <taxon>Gammaproteobacteria</taxon>
        <taxon>Lysobacterales</taxon>
        <taxon>Lysobacteraceae</taxon>
        <taxon>Xanthomonas</taxon>
    </lineage>
</organism>
<dbReference type="Proteomes" id="UP000239898">
    <property type="component" value="Unassembled WGS sequence"/>
</dbReference>
<sequence length="97" mass="10735">MEGQIKGRGTSPRGKPVCTWGWRGTRRIRHRAAEMREAASRLAWWRASYAATRLAAPAPQCCAYRKGNQRRGSAALEMARSMKRASGSEGSVSARSR</sequence>
<reference evidence="2 3" key="1">
    <citation type="submission" date="2016-08" db="EMBL/GenBank/DDBJ databases">
        <title>Evolution of the type three secretion system and type three effector repertoires in Xanthomonas.</title>
        <authorList>
            <person name="Merda D."/>
            <person name="Briand M."/>
            <person name="Bosis E."/>
            <person name="Rousseau C."/>
            <person name="Portier P."/>
            <person name="Jacques M.-A."/>
            <person name="Fischer-Le Saux M."/>
        </authorList>
    </citation>
    <scope>NUCLEOTIDE SEQUENCE [LARGE SCALE GENOMIC DNA]</scope>
    <source>
        <strain evidence="2 3">CFBP 4691</strain>
    </source>
</reference>
<comment type="caution">
    <text evidence="2">The sequence shown here is derived from an EMBL/GenBank/DDBJ whole genome shotgun (WGS) entry which is preliminary data.</text>
</comment>
<dbReference type="AlphaFoldDB" id="A0A2S6ZBN2"/>
<evidence type="ECO:0000256" key="1">
    <source>
        <dbReference type="SAM" id="MobiDB-lite"/>
    </source>
</evidence>
<gene>
    <name evidence="2" type="ORF">XthCFBP4691_16490</name>
</gene>
<accession>A0A2S6ZBN2</accession>
<keyword evidence="3" id="KW-1185">Reference proteome</keyword>
<proteinExistence type="predicted"/>
<dbReference type="EMBL" id="MIGX01000110">
    <property type="protein sequence ID" value="PPT84525.1"/>
    <property type="molecule type" value="Genomic_DNA"/>
</dbReference>